<dbReference type="Pfam" id="PF14027">
    <property type="entry name" value="Questin_oxidase"/>
    <property type="match status" value="1"/>
</dbReference>
<reference evidence="3" key="1">
    <citation type="journal article" date="2015" name="Genome Announc.">
        <title>Draft Genome Sequence of the Pathogenic Filamentous Fungus Aspergillus udagawae Strain IFM 46973T.</title>
        <authorList>
            <person name="Kusuya Y."/>
            <person name="Takahashi-Nakaguchi A."/>
            <person name="Takahashi H."/>
            <person name="Yaguchi T."/>
        </authorList>
    </citation>
    <scope>NUCLEOTIDE SEQUENCE</scope>
    <source>
        <strain evidence="3">IFM 46973</strain>
    </source>
</reference>
<evidence type="ECO:0000256" key="1">
    <source>
        <dbReference type="ARBA" id="ARBA00023002"/>
    </source>
</evidence>
<comment type="caution">
    <text evidence="3">The sequence shown here is derived from an EMBL/GenBank/DDBJ whole genome shotgun (WGS) entry which is preliminary data.</text>
</comment>
<dbReference type="GeneID" id="66994355"/>
<dbReference type="AlphaFoldDB" id="A0A8E0QSQ9"/>
<protein>
    <recommendedName>
        <fullName evidence="6">Oxidoreductase AflY</fullName>
    </recommendedName>
</protein>
<evidence type="ECO:0008006" key="6">
    <source>
        <dbReference type="Google" id="ProtNLM"/>
    </source>
</evidence>
<accession>A0A8E0QSQ9</accession>
<evidence type="ECO:0000313" key="2">
    <source>
        <dbReference type="EMBL" id="GFF52179.1"/>
    </source>
</evidence>
<dbReference type="RefSeq" id="XP_043147710.1">
    <property type="nucleotide sequence ID" value="XM_043291775.1"/>
</dbReference>
<evidence type="ECO:0000313" key="5">
    <source>
        <dbReference type="Proteomes" id="UP000465221"/>
    </source>
</evidence>
<proteinExistence type="predicted"/>
<gene>
    <name evidence="3" type="ORF">Aud_006878</name>
    <name evidence="2" type="ORF">IFM46972_09477</name>
</gene>
<dbReference type="InterPro" id="IPR025337">
    <property type="entry name" value="Questin_oxidase-like"/>
</dbReference>
<reference evidence="2 5" key="2">
    <citation type="submission" date="2020-01" db="EMBL/GenBank/DDBJ databases">
        <title>Draft genome sequence of Aspergillus udagawae IFM 46972.</title>
        <authorList>
            <person name="Takahashi H."/>
            <person name="Yaguchi T."/>
        </authorList>
    </citation>
    <scope>NUCLEOTIDE SEQUENCE [LARGE SCALE GENOMIC DNA]</scope>
    <source>
        <strain evidence="2 5">IFM 46972</strain>
    </source>
</reference>
<name>A0A8E0QSQ9_9EURO</name>
<keyword evidence="1" id="KW-0560">Oxidoreductase</keyword>
<dbReference type="EMBL" id="BLKC01000094">
    <property type="protein sequence ID" value="GFF52179.1"/>
    <property type="molecule type" value="Genomic_DNA"/>
</dbReference>
<organism evidence="3 4">
    <name type="scientific">Aspergillus udagawae</name>
    <dbReference type="NCBI Taxonomy" id="91492"/>
    <lineage>
        <taxon>Eukaryota</taxon>
        <taxon>Fungi</taxon>
        <taxon>Dikarya</taxon>
        <taxon>Ascomycota</taxon>
        <taxon>Pezizomycotina</taxon>
        <taxon>Eurotiomycetes</taxon>
        <taxon>Eurotiomycetidae</taxon>
        <taxon>Eurotiales</taxon>
        <taxon>Aspergillaceae</taxon>
        <taxon>Aspergillus</taxon>
        <taxon>Aspergillus subgen. Fumigati</taxon>
    </lineage>
</organism>
<evidence type="ECO:0000313" key="4">
    <source>
        <dbReference type="Proteomes" id="UP000036893"/>
    </source>
</evidence>
<evidence type="ECO:0000313" key="3">
    <source>
        <dbReference type="EMBL" id="GIC90444.1"/>
    </source>
</evidence>
<dbReference type="Proteomes" id="UP000036893">
    <property type="component" value="Unassembled WGS sequence"/>
</dbReference>
<dbReference type="EMBL" id="BBXM02000005">
    <property type="protein sequence ID" value="GIC90444.1"/>
    <property type="molecule type" value="Genomic_DNA"/>
</dbReference>
<dbReference type="GO" id="GO:0016491">
    <property type="term" value="F:oxidoreductase activity"/>
    <property type="evidence" value="ECO:0007669"/>
    <property type="project" value="UniProtKB-KW"/>
</dbReference>
<reference evidence="3" key="3">
    <citation type="submission" date="2021-01" db="EMBL/GenBank/DDBJ databases">
        <title>Pan-genome distribution and transcriptional activeness of fungal secondary metabolism genes in Aspergillus section Fumigati.</title>
        <authorList>
            <person name="Takahashi H."/>
            <person name="Umemura M."/>
            <person name="Ninomiya A."/>
            <person name="Kusuya Y."/>
            <person name="Urayama S."/>
            <person name="Shimizu M."/>
            <person name="Watanabe A."/>
            <person name="Kamei K."/>
            <person name="Yaguchi T."/>
            <person name="Hagiwara D."/>
        </authorList>
    </citation>
    <scope>NUCLEOTIDE SEQUENCE</scope>
    <source>
        <strain evidence="3">IFM 46973</strain>
    </source>
</reference>
<dbReference type="Proteomes" id="UP000465221">
    <property type="component" value="Unassembled WGS sequence"/>
</dbReference>
<dbReference type="PANTHER" id="PTHR35870">
    <property type="entry name" value="PROTEIN, PUTATIVE (AFU_ORTHOLOGUE AFUA_5G03330)-RELATED"/>
    <property type="match status" value="1"/>
</dbReference>
<sequence>MATASEIRLRPHLGVARVTDTNPDGSLEAANRLLQKNHNEHHIFWRSVAGHNHVAHSVLNILALGGGPIDLQRAFDDGAGIQVPMPPLDPDAVARMSVPDKFRARMGFLDQYPNFLAFFTKEIGTKGYPAVIVEYCFSGTSIAETMFANLFEGLYHPLIHLALGIEFDQPSIVAEGLAQAACHDSMGIEPFLLGAEKKEKTQQATIDLDAPLISLFHAVRDNNVLRTAAHGSYDNGSARVRDGILGSAREEITSIAARFRVDDDRLNHRAAEMINCAAYLAGSAQKPGKARKIDFFHLHTVTASLGLIVLLRQPWIGAEHKARLVEWKARVDLAWYAASGAVELRLQDILDYEPCRGLNWEGLYQAVTRVHDDGHLAKFIRALKAGEQISEPFERGKWANAFPIKGPMWLRIAQMAYESSAGRPIEEKWIWGVGFEQNWAAVPSLA</sequence>
<dbReference type="PANTHER" id="PTHR35870:SF7">
    <property type="entry name" value="BAEYER-VILLIGER OXIDASE MDPL"/>
    <property type="match status" value="1"/>
</dbReference>